<keyword evidence="3" id="KW-1185">Reference proteome</keyword>
<protein>
    <submittedName>
        <fullName evidence="2">Uncharacterized protein</fullName>
    </submittedName>
</protein>
<dbReference type="Proteomes" id="UP001138921">
    <property type="component" value="Unassembled WGS sequence"/>
</dbReference>
<evidence type="ECO:0000313" key="2">
    <source>
        <dbReference type="EMBL" id="MBT1155725.1"/>
    </source>
</evidence>
<dbReference type="InterPro" id="IPR023346">
    <property type="entry name" value="Lysozyme-like_dom_sf"/>
</dbReference>
<proteinExistence type="predicted"/>
<dbReference type="Gene3D" id="1.10.530.10">
    <property type="match status" value="1"/>
</dbReference>
<dbReference type="AlphaFoldDB" id="A0A9X1A9E9"/>
<reference evidence="2" key="1">
    <citation type="journal article" date="2021" name="Microorganisms">
        <title>Phylogenomic Reconstruction and Metabolic Potential of the Genus Aminobacter.</title>
        <authorList>
            <person name="Artuso I."/>
            <person name="Turrini P."/>
            <person name="Pirolo M."/>
            <person name="Lugli G.A."/>
            <person name="Ventura M."/>
            <person name="Visca P."/>
        </authorList>
    </citation>
    <scope>NUCLEOTIDE SEQUENCE</scope>
    <source>
        <strain evidence="2">LMG 26462</strain>
    </source>
</reference>
<feature type="compositionally biased region" description="Pro residues" evidence="1">
    <location>
        <begin position="180"/>
        <end position="209"/>
    </location>
</feature>
<comment type="caution">
    <text evidence="2">The sequence shown here is derived from an EMBL/GenBank/DDBJ whole genome shotgun (WGS) entry which is preliminary data.</text>
</comment>
<dbReference type="SUPFAM" id="SSF53955">
    <property type="entry name" value="Lysozyme-like"/>
    <property type="match status" value="1"/>
</dbReference>
<evidence type="ECO:0000256" key="1">
    <source>
        <dbReference type="SAM" id="MobiDB-lite"/>
    </source>
</evidence>
<organism evidence="2 3">
    <name type="scientific">Aminobacter anthyllidis</name>
    <dbReference type="NCBI Taxonomy" id="1035067"/>
    <lineage>
        <taxon>Bacteria</taxon>
        <taxon>Pseudomonadati</taxon>
        <taxon>Pseudomonadota</taxon>
        <taxon>Alphaproteobacteria</taxon>
        <taxon>Hyphomicrobiales</taxon>
        <taxon>Phyllobacteriaceae</taxon>
        <taxon>Aminobacter</taxon>
    </lineage>
</organism>
<feature type="region of interest" description="Disordered" evidence="1">
    <location>
        <begin position="179"/>
        <end position="212"/>
    </location>
</feature>
<name>A0A9X1A9E9_9HYPH</name>
<reference evidence="2" key="2">
    <citation type="submission" date="2021-03" db="EMBL/GenBank/DDBJ databases">
        <authorList>
            <person name="Artuso I."/>
            <person name="Turrini P."/>
            <person name="Pirolo M."/>
            <person name="Lugli G.A."/>
            <person name="Ventura M."/>
            <person name="Visca P."/>
        </authorList>
    </citation>
    <scope>NUCLEOTIDE SEQUENCE</scope>
    <source>
        <strain evidence="2">LMG 26462</strain>
    </source>
</reference>
<dbReference type="RefSeq" id="WP_214388019.1">
    <property type="nucleotide sequence ID" value="NZ_JAFLWW010000002.1"/>
</dbReference>
<accession>A0A9X1A9E9</accession>
<dbReference type="EMBL" id="JAFLWW010000002">
    <property type="protein sequence ID" value="MBT1155725.1"/>
    <property type="molecule type" value="Genomic_DNA"/>
</dbReference>
<evidence type="ECO:0000313" key="3">
    <source>
        <dbReference type="Proteomes" id="UP001138921"/>
    </source>
</evidence>
<gene>
    <name evidence="2" type="ORF">J1C56_08985</name>
</gene>
<sequence>MDRSKFYAALRARSSGVFGTSLSQSQVDGTERVLDEAQRRGTPLRHLAYILATDYHETAHTMQPVREMGGEKYLRSKRYYPWVGEGLVQVTWEENHRKFGATTPGQMMTWPIALRAIFDGMTKGMFTGKKLDDYIKGDRCDYVGARRIVNGTDRDDDLARYAETFEAALRAANYLGVAPQPRPTIPEPKPAPSIPAPAPTKPAPPPHPTEPAKGLAFFLQLIPKAIAAWFSKGH</sequence>